<dbReference type="AlphaFoldDB" id="A0A224XW21"/>
<evidence type="ECO:0000256" key="4">
    <source>
        <dbReference type="ARBA" id="ARBA00022737"/>
    </source>
</evidence>
<name>A0A224XW21_9HEMI</name>
<comment type="subcellular location">
    <subcellularLocation>
        <location evidence="1">Membrane</location>
        <topology evidence="1">Multi-pass membrane protein</topology>
    </subcellularLocation>
</comment>
<dbReference type="GO" id="GO:0140359">
    <property type="term" value="F:ABC-type transporter activity"/>
    <property type="evidence" value="ECO:0007669"/>
    <property type="project" value="InterPro"/>
</dbReference>
<evidence type="ECO:0000256" key="6">
    <source>
        <dbReference type="ARBA" id="ARBA00022840"/>
    </source>
</evidence>
<dbReference type="PANTHER" id="PTHR24223">
    <property type="entry name" value="ATP-BINDING CASSETTE SUB-FAMILY C"/>
    <property type="match status" value="1"/>
</dbReference>
<evidence type="ECO:0000256" key="10">
    <source>
        <dbReference type="SAM" id="SignalP"/>
    </source>
</evidence>
<dbReference type="PROSITE" id="PS50929">
    <property type="entry name" value="ABC_TM1F"/>
    <property type="match status" value="1"/>
</dbReference>
<organism evidence="12">
    <name type="scientific">Panstrongylus lignarius</name>
    <dbReference type="NCBI Taxonomy" id="156445"/>
    <lineage>
        <taxon>Eukaryota</taxon>
        <taxon>Metazoa</taxon>
        <taxon>Ecdysozoa</taxon>
        <taxon>Arthropoda</taxon>
        <taxon>Hexapoda</taxon>
        <taxon>Insecta</taxon>
        <taxon>Pterygota</taxon>
        <taxon>Neoptera</taxon>
        <taxon>Paraneoptera</taxon>
        <taxon>Hemiptera</taxon>
        <taxon>Heteroptera</taxon>
        <taxon>Panheteroptera</taxon>
        <taxon>Cimicomorpha</taxon>
        <taxon>Reduviidae</taxon>
        <taxon>Triatominae</taxon>
        <taxon>Panstrongylus</taxon>
    </lineage>
</organism>
<dbReference type="InterPro" id="IPR036640">
    <property type="entry name" value="ABC1_TM_sf"/>
</dbReference>
<feature type="domain" description="ABC transmembrane type-1" evidence="11">
    <location>
        <begin position="1"/>
        <end position="243"/>
    </location>
</feature>
<keyword evidence="7 9" id="KW-1133">Transmembrane helix</keyword>
<feature type="chain" id="PRO_5012578561" evidence="10">
    <location>
        <begin position="21"/>
        <end position="263"/>
    </location>
</feature>
<keyword evidence="10" id="KW-0732">Signal</keyword>
<evidence type="ECO:0000256" key="5">
    <source>
        <dbReference type="ARBA" id="ARBA00022741"/>
    </source>
</evidence>
<keyword evidence="6" id="KW-0067">ATP-binding</keyword>
<evidence type="ECO:0000256" key="3">
    <source>
        <dbReference type="ARBA" id="ARBA00022692"/>
    </source>
</evidence>
<dbReference type="EMBL" id="GFTR01004275">
    <property type="protein sequence ID" value="JAW12151.1"/>
    <property type="molecule type" value="Transcribed_RNA"/>
</dbReference>
<dbReference type="SUPFAM" id="SSF90123">
    <property type="entry name" value="ABC transporter transmembrane region"/>
    <property type="match status" value="1"/>
</dbReference>
<dbReference type="FunFam" id="1.20.1560.10:FF:000013">
    <property type="entry name" value="ABC transporter C family member 2"/>
    <property type="match status" value="1"/>
</dbReference>
<keyword evidence="5" id="KW-0547">Nucleotide-binding</keyword>
<dbReference type="InterPro" id="IPR050173">
    <property type="entry name" value="ABC_transporter_C-like"/>
</dbReference>
<evidence type="ECO:0000256" key="8">
    <source>
        <dbReference type="ARBA" id="ARBA00023136"/>
    </source>
</evidence>
<dbReference type="InterPro" id="IPR011527">
    <property type="entry name" value="ABC1_TM_dom"/>
</dbReference>
<evidence type="ECO:0000259" key="11">
    <source>
        <dbReference type="PROSITE" id="PS50929"/>
    </source>
</evidence>
<dbReference type="Pfam" id="PF00664">
    <property type="entry name" value="ABC_membrane"/>
    <property type="match status" value="1"/>
</dbReference>
<reference evidence="12" key="1">
    <citation type="journal article" date="2018" name="PLoS Negl. Trop. Dis.">
        <title>An insight into the salivary gland and fat body transcriptome of Panstrongylus lignarius (Hemiptera: Heteroptera), the main vector of Chagas disease in Peru.</title>
        <authorList>
            <person name="Nevoa J.C."/>
            <person name="Mendes M.T."/>
            <person name="da Silva M.V."/>
            <person name="Soares S.C."/>
            <person name="Oliveira C.J.F."/>
            <person name="Ribeiro J.M.C."/>
        </authorList>
    </citation>
    <scope>NUCLEOTIDE SEQUENCE</scope>
</reference>
<protein>
    <submittedName>
        <fullName evidence="12">Putative multidrug resistance-associated protein/mitoxantrone resistance protein</fullName>
    </submittedName>
</protein>
<keyword evidence="8 9" id="KW-0472">Membrane</keyword>
<feature type="transmembrane region" description="Helical" evidence="9">
    <location>
        <begin position="80"/>
        <end position="112"/>
    </location>
</feature>
<dbReference type="PANTHER" id="PTHR24223:SF461">
    <property type="entry name" value="ATP-BINDING CASSETTE SUB-FAMILY C MEMBER SUR"/>
    <property type="match status" value="1"/>
</dbReference>
<evidence type="ECO:0000256" key="1">
    <source>
        <dbReference type="ARBA" id="ARBA00004141"/>
    </source>
</evidence>
<evidence type="ECO:0000256" key="2">
    <source>
        <dbReference type="ARBA" id="ARBA00022448"/>
    </source>
</evidence>
<evidence type="ECO:0000313" key="12">
    <source>
        <dbReference type="EMBL" id="JAW12151.1"/>
    </source>
</evidence>
<keyword evidence="2" id="KW-0813">Transport</keyword>
<sequence>MYSALSFGCVLISLLSNLLGQFCGAKARRRLHKYLLYSVLGLPMKIFETTPLGRILARFSTDVTVIDKKLATSVQRLLQFLLLCFSAILVNSIVTPWFLTLAVPICIIYYGVQKFYRCSSRELQRLDSMTRTPILSHLTETISGLETIRAFKQQRRFIAAMFYKLDSHTNAFLISNSAARWLGIALDYLGAVIVLVAMLVSLICSNLMPAVVTPALVGLAINYTLLVPIYLNWVVKFISDVEMYMAGVERVCHYIKMKPFNSV</sequence>
<dbReference type="CDD" id="cd18602">
    <property type="entry name" value="ABC_6TM_SUR1_D2_like"/>
    <property type="match status" value="1"/>
</dbReference>
<dbReference type="GO" id="GO:0005524">
    <property type="term" value="F:ATP binding"/>
    <property type="evidence" value="ECO:0007669"/>
    <property type="project" value="UniProtKB-KW"/>
</dbReference>
<feature type="transmembrane region" description="Helical" evidence="9">
    <location>
        <begin position="215"/>
        <end position="235"/>
    </location>
</feature>
<evidence type="ECO:0000256" key="7">
    <source>
        <dbReference type="ARBA" id="ARBA00022989"/>
    </source>
</evidence>
<keyword evidence="3 9" id="KW-0812">Transmembrane</keyword>
<proteinExistence type="predicted"/>
<dbReference type="GO" id="GO:0016020">
    <property type="term" value="C:membrane"/>
    <property type="evidence" value="ECO:0007669"/>
    <property type="project" value="UniProtKB-SubCell"/>
</dbReference>
<feature type="transmembrane region" description="Helical" evidence="9">
    <location>
        <begin position="181"/>
        <end position="203"/>
    </location>
</feature>
<accession>A0A224XW21</accession>
<keyword evidence="4" id="KW-0677">Repeat</keyword>
<dbReference type="Gene3D" id="1.20.1560.10">
    <property type="entry name" value="ABC transporter type 1, transmembrane domain"/>
    <property type="match status" value="1"/>
</dbReference>
<evidence type="ECO:0000256" key="9">
    <source>
        <dbReference type="SAM" id="Phobius"/>
    </source>
</evidence>
<feature type="signal peptide" evidence="10">
    <location>
        <begin position="1"/>
        <end position="20"/>
    </location>
</feature>